<dbReference type="InterPro" id="IPR043519">
    <property type="entry name" value="NT_sf"/>
</dbReference>
<protein>
    <submittedName>
        <fullName evidence="9">[Protein-PII] uridylyltransferase / [Protein-PII]-UMP uridylyl-removing enzyme</fullName>
        <ecNumber evidence="9">2.7.7.59</ecNumber>
    </submittedName>
</protein>
<dbReference type="Pfam" id="PF01966">
    <property type="entry name" value="HD"/>
    <property type="match status" value="1"/>
</dbReference>
<dbReference type="GO" id="GO:0016787">
    <property type="term" value="F:hydrolase activity"/>
    <property type="evidence" value="ECO:0007669"/>
    <property type="project" value="UniProtKB-KW"/>
</dbReference>
<evidence type="ECO:0000313" key="9">
    <source>
        <dbReference type="EMBL" id="VAW35385.1"/>
    </source>
</evidence>
<name>A0A3B0UW54_9ZZZZ</name>
<evidence type="ECO:0000259" key="7">
    <source>
        <dbReference type="PROSITE" id="PS51671"/>
    </source>
</evidence>
<keyword evidence="6" id="KW-0511">Multifunctional enzyme</keyword>
<dbReference type="NCBIfam" id="TIGR01693">
    <property type="entry name" value="UTase_glnD"/>
    <property type="match status" value="1"/>
</dbReference>
<dbReference type="SMART" id="SM00471">
    <property type="entry name" value="HDc"/>
    <property type="match status" value="1"/>
</dbReference>
<dbReference type="CDD" id="cd04900">
    <property type="entry name" value="ACT_UUR-like_1"/>
    <property type="match status" value="1"/>
</dbReference>
<sequence>MPDTSQLSELRTRREVLEVLWRRGLSGQALLHEHTQVIDSHLQQQFRQCPAAADMALIAIGGYGRRELFPFSDIDLLLLHGGAGDEALNSAAEAIFYPLWDAGLDVGHSVRTRQQCIGDAAADFFFQVAFLDARLIAGSNKLFQELQSDYQQKFINGQRRNFLEQMTRHREHRLKTFAKHSYLLEPHIKEGRGGLRDIQAIMWTAKTLFGLKDMAAIHEAGILSAAEYKEITKAWEHLIQIRNRLHYLSGRKNDQLFFEHQEEISKQFNYRASTGIRAVEQFMRKVYDNLQTIAVSTDLFFAHVQETIVPPRSAAAEDDKTLESGIFSRRGYIHLGSLEELRRRPILILRLFLQTAKTGLAVHHQTRKLISANLDLLTKIQKSAAAGQTLLDILAADRKPPATLEAMLECGVLAAYLPEFAHLKSLAQHDVYHIFTVDYHLIQTVAALKDIISANHNIFSVIQNPKILFLSALLHDIGKGYGTEHAAKGARLAEETGRRLGLKTGEIETLIFAIRRHLFLPETALRRDLEDSDLIARCAGIVQSTERLAILYLLSIADAMATGPANWNDWKAALLLELYLKIALFLEKSGQEENGFSQGISWIKEQVRKLLKDDAESFDLDSLPDDYLLNFSPEDIVTHLTTSKELDDDNFILQPRDKGAHWSLLIITRDRPGLLTKICGVTALHGLEILAAQVFTWPSGIAVDTIDVCPFYNETFGDLEWADMQADLKKALTFRLGLDYRLNGSPAVSLKKVKIAGAAPKVIIDNATSAAFTIIEIYADKEVGMIYRIAGTLADFRINIFRAKIGTRSDQVVNVFYILDNKGRKITSPDFLEEIRQSLLFAASPQSRPVSSPRS</sequence>
<evidence type="ECO:0000259" key="8">
    <source>
        <dbReference type="PROSITE" id="PS51831"/>
    </source>
</evidence>
<evidence type="ECO:0000256" key="1">
    <source>
        <dbReference type="ARBA" id="ARBA00022679"/>
    </source>
</evidence>
<evidence type="ECO:0000256" key="5">
    <source>
        <dbReference type="ARBA" id="ARBA00022842"/>
    </source>
</evidence>
<dbReference type="InterPro" id="IPR045865">
    <property type="entry name" value="ACT-like_dom_sf"/>
</dbReference>
<gene>
    <name evidence="9" type="ORF">MNBD_DELTA03-635</name>
</gene>
<reference evidence="9" key="1">
    <citation type="submission" date="2018-06" db="EMBL/GenBank/DDBJ databases">
        <authorList>
            <person name="Zhirakovskaya E."/>
        </authorList>
    </citation>
    <scope>NUCLEOTIDE SEQUENCE</scope>
</reference>
<dbReference type="SUPFAM" id="SSF81593">
    <property type="entry name" value="Nucleotidyltransferase substrate binding subunit/domain"/>
    <property type="match status" value="1"/>
</dbReference>
<keyword evidence="3" id="KW-0677">Repeat</keyword>
<dbReference type="PANTHER" id="PTHR47320">
    <property type="entry name" value="BIFUNCTIONAL URIDYLYLTRANSFERASE/URIDYLYL-REMOVING ENZYME"/>
    <property type="match status" value="1"/>
</dbReference>
<proteinExistence type="inferred from homology"/>
<evidence type="ECO:0000256" key="4">
    <source>
        <dbReference type="ARBA" id="ARBA00022801"/>
    </source>
</evidence>
<evidence type="ECO:0000256" key="3">
    <source>
        <dbReference type="ARBA" id="ARBA00022737"/>
    </source>
</evidence>
<feature type="domain" description="ACT" evidence="7">
    <location>
        <begin position="774"/>
        <end position="850"/>
    </location>
</feature>
<dbReference type="PROSITE" id="PS51831">
    <property type="entry name" value="HD"/>
    <property type="match status" value="1"/>
</dbReference>
<dbReference type="SUPFAM" id="SSF55021">
    <property type="entry name" value="ACT-like"/>
    <property type="match status" value="2"/>
</dbReference>
<dbReference type="GO" id="GO:0008773">
    <property type="term" value="F:[protein-PII] uridylyltransferase activity"/>
    <property type="evidence" value="ECO:0007669"/>
    <property type="project" value="UniProtKB-EC"/>
</dbReference>
<organism evidence="9">
    <name type="scientific">hydrothermal vent metagenome</name>
    <dbReference type="NCBI Taxonomy" id="652676"/>
    <lineage>
        <taxon>unclassified sequences</taxon>
        <taxon>metagenomes</taxon>
        <taxon>ecological metagenomes</taxon>
    </lineage>
</organism>
<dbReference type="Pfam" id="PF24931">
    <property type="entry name" value="ACT_ACR9_3rd"/>
    <property type="match status" value="1"/>
</dbReference>
<dbReference type="HAMAP" id="MF_00277">
    <property type="entry name" value="PII_uridylyl_transf"/>
    <property type="match status" value="1"/>
</dbReference>
<dbReference type="PROSITE" id="PS51671">
    <property type="entry name" value="ACT"/>
    <property type="match status" value="2"/>
</dbReference>
<dbReference type="Gene3D" id="1.10.3090.10">
    <property type="entry name" value="cca-adding enzyme, domain 2"/>
    <property type="match status" value="1"/>
</dbReference>
<feature type="domain" description="ACT" evidence="7">
    <location>
        <begin position="663"/>
        <end position="743"/>
    </location>
</feature>
<dbReference type="Gene3D" id="1.20.120.330">
    <property type="entry name" value="Nucleotidyltransferases domain 2"/>
    <property type="match status" value="1"/>
</dbReference>
<dbReference type="PIRSF" id="PIRSF006288">
    <property type="entry name" value="PII_uridyltransf"/>
    <property type="match status" value="1"/>
</dbReference>
<dbReference type="InterPro" id="IPR003607">
    <property type="entry name" value="HD/PDEase_dom"/>
</dbReference>
<keyword evidence="5" id="KW-0460">Magnesium</keyword>
<keyword evidence="1 9" id="KW-0808">Transferase</keyword>
<dbReference type="PANTHER" id="PTHR47320:SF1">
    <property type="entry name" value="BIFUNCTIONAL URIDYLYLTRANSFERASE_URIDYLYL-REMOVING ENZYME"/>
    <property type="match status" value="1"/>
</dbReference>
<dbReference type="SUPFAM" id="SSF81301">
    <property type="entry name" value="Nucleotidyltransferase"/>
    <property type="match status" value="1"/>
</dbReference>
<dbReference type="EC" id="2.7.7.59" evidence="9"/>
<keyword evidence="2 9" id="KW-0548">Nucleotidyltransferase</keyword>
<dbReference type="Gene3D" id="3.30.460.10">
    <property type="entry name" value="Beta Polymerase, domain 2"/>
    <property type="match status" value="1"/>
</dbReference>
<accession>A0A3B0UW54</accession>
<evidence type="ECO:0000256" key="2">
    <source>
        <dbReference type="ARBA" id="ARBA00022695"/>
    </source>
</evidence>
<evidence type="ECO:0000256" key="6">
    <source>
        <dbReference type="ARBA" id="ARBA00023268"/>
    </source>
</evidence>
<dbReference type="EMBL" id="UOEX01000127">
    <property type="protein sequence ID" value="VAW35385.1"/>
    <property type="molecule type" value="Genomic_DNA"/>
</dbReference>
<dbReference type="AlphaFoldDB" id="A0A3B0UW54"/>
<dbReference type="CDD" id="cd05401">
    <property type="entry name" value="NT_GlnE_GlnD_like"/>
    <property type="match status" value="1"/>
</dbReference>
<keyword evidence="4" id="KW-0378">Hydrolase</keyword>
<dbReference type="InterPro" id="IPR002912">
    <property type="entry name" value="ACT_dom"/>
</dbReference>
<dbReference type="InterPro" id="IPR010043">
    <property type="entry name" value="UTase/UR"/>
</dbReference>
<dbReference type="Pfam" id="PF08335">
    <property type="entry name" value="GlnD_UR_UTase"/>
    <property type="match status" value="1"/>
</dbReference>
<dbReference type="InterPro" id="IPR013546">
    <property type="entry name" value="PII_UdlTrfase/GS_AdlTrfase"/>
</dbReference>
<feature type="domain" description="HD" evidence="8">
    <location>
        <begin position="437"/>
        <end position="551"/>
    </location>
</feature>
<dbReference type="SUPFAM" id="SSF109604">
    <property type="entry name" value="HD-domain/PDEase-like"/>
    <property type="match status" value="1"/>
</dbReference>
<dbReference type="InterPro" id="IPR006674">
    <property type="entry name" value="HD_domain"/>
</dbReference>